<evidence type="ECO:0000256" key="1">
    <source>
        <dbReference type="SAM" id="MobiDB-lite"/>
    </source>
</evidence>
<comment type="caution">
    <text evidence="2">The sequence shown here is derived from an EMBL/GenBank/DDBJ whole genome shotgun (WGS) entry which is preliminary data.</text>
</comment>
<evidence type="ECO:0000313" key="3">
    <source>
        <dbReference type="Proteomes" id="UP000653454"/>
    </source>
</evidence>
<dbReference type="EMBL" id="CAJHNJ030000015">
    <property type="protein sequence ID" value="CAG9113607.1"/>
    <property type="molecule type" value="Genomic_DNA"/>
</dbReference>
<sequence length="179" mass="19819">MPGAPPRMRAPPRVIGPPGASGSLIATPRVSPDLSTWSMMRVAVPGLAGSLHTFYLHTRARHVTSLVNDFSSSQKICIVTNYFACKTDFFMRRWQVDRWTEMCNCAITKHKQLCANNHLPGCCAVPFCDPVTVTVHQQRPQCRATAARSLPGALTADITVRSSHLLSRLTPPERSTFFR</sequence>
<gene>
    <name evidence="2" type="ORF">PLXY2_LOCUS5286</name>
</gene>
<proteinExistence type="predicted"/>
<dbReference type="Proteomes" id="UP000653454">
    <property type="component" value="Unassembled WGS sequence"/>
</dbReference>
<accession>A0A8S4ECL7</accession>
<name>A0A8S4ECL7_PLUXY</name>
<evidence type="ECO:0000313" key="2">
    <source>
        <dbReference type="EMBL" id="CAG9113607.1"/>
    </source>
</evidence>
<keyword evidence="3" id="KW-1185">Reference proteome</keyword>
<dbReference type="AlphaFoldDB" id="A0A8S4ECL7"/>
<reference evidence="2" key="1">
    <citation type="submission" date="2020-11" db="EMBL/GenBank/DDBJ databases">
        <authorList>
            <person name="Whiteford S."/>
        </authorList>
    </citation>
    <scope>NUCLEOTIDE SEQUENCE</scope>
</reference>
<protein>
    <submittedName>
        <fullName evidence="2">(diamondback moth) hypothetical protein</fullName>
    </submittedName>
</protein>
<feature type="region of interest" description="Disordered" evidence="1">
    <location>
        <begin position="1"/>
        <end position="23"/>
    </location>
</feature>
<organism evidence="2 3">
    <name type="scientific">Plutella xylostella</name>
    <name type="common">Diamondback moth</name>
    <name type="synonym">Plutella maculipennis</name>
    <dbReference type="NCBI Taxonomy" id="51655"/>
    <lineage>
        <taxon>Eukaryota</taxon>
        <taxon>Metazoa</taxon>
        <taxon>Ecdysozoa</taxon>
        <taxon>Arthropoda</taxon>
        <taxon>Hexapoda</taxon>
        <taxon>Insecta</taxon>
        <taxon>Pterygota</taxon>
        <taxon>Neoptera</taxon>
        <taxon>Endopterygota</taxon>
        <taxon>Lepidoptera</taxon>
        <taxon>Glossata</taxon>
        <taxon>Ditrysia</taxon>
        <taxon>Yponomeutoidea</taxon>
        <taxon>Plutellidae</taxon>
        <taxon>Plutella</taxon>
    </lineage>
</organism>